<dbReference type="KEGG" id="dalk:DSCA_28160"/>
<feature type="domain" description="Aldehyde dehydrogenase" evidence="5">
    <location>
        <begin position="151"/>
        <end position="588"/>
    </location>
</feature>
<dbReference type="FunFam" id="3.40.309.10:FF:000009">
    <property type="entry name" value="Aldehyde dehydrogenase A"/>
    <property type="match status" value="1"/>
</dbReference>
<comment type="similarity">
    <text evidence="1 4">Belongs to the aldehyde dehydrogenase family.</text>
</comment>
<name>A0A5K7YIB3_9BACT</name>
<dbReference type="SUPFAM" id="SSF53720">
    <property type="entry name" value="ALDH-like"/>
    <property type="match status" value="1"/>
</dbReference>
<dbReference type="GO" id="GO:0016620">
    <property type="term" value="F:oxidoreductase activity, acting on the aldehyde or oxo group of donors, NAD or NADP as acceptor"/>
    <property type="evidence" value="ECO:0007669"/>
    <property type="project" value="InterPro"/>
</dbReference>
<protein>
    <recommendedName>
        <fullName evidence="5">Aldehyde dehydrogenase domain-containing protein</fullName>
    </recommendedName>
</protein>
<evidence type="ECO:0000259" key="5">
    <source>
        <dbReference type="Pfam" id="PF00171"/>
    </source>
</evidence>
<dbReference type="PROSITE" id="PS00687">
    <property type="entry name" value="ALDEHYDE_DEHYDR_GLU"/>
    <property type="match status" value="1"/>
</dbReference>
<dbReference type="Gene3D" id="3.40.605.10">
    <property type="entry name" value="Aldehyde Dehydrogenase, Chain A, domain 1"/>
    <property type="match status" value="1"/>
</dbReference>
<gene>
    <name evidence="6" type="ORF">DSCA_28160</name>
</gene>
<dbReference type="RefSeq" id="WP_197904792.1">
    <property type="nucleotide sequence ID" value="NZ_AP021874.1"/>
</dbReference>
<evidence type="ECO:0000256" key="2">
    <source>
        <dbReference type="ARBA" id="ARBA00023002"/>
    </source>
</evidence>
<evidence type="ECO:0000256" key="4">
    <source>
        <dbReference type="RuleBase" id="RU003345"/>
    </source>
</evidence>
<evidence type="ECO:0000256" key="1">
    <source>
        <dbReference type="ARBA" id="ARBA00009986"/>
    </source>
</evidence>
<dbReference type="Proteomes" id="UP000427906">
    <property type="component" value="Chromosome"/>
</dbReference>
<dbReference type="EMBL" id="AP021874">
    <property type="protein sequence ID" value="BBO68886.1"/>
    <property type="molecule type" value="Genomic_DNA"/>
</dbReference>
<evidence type="ECO:0000313" key="6">
    <source>
        <dbReference type="EMBL" id="BBO68886.1"/>
    </source>
</evidence>
<dbReference type="InterPro" id="IPR015590">
    <property type="entry name" value="Aldehyde_DH_dom"/>
</dbReference>
<dbReference type="InterPro" id="IPR016163">
    <property type="entry name" value="Ald_DH_C"/>
</dbReference>
<feature type="active site" evidence="3">
    <location>
        <position position="364"/>
    </location>
</feature>
<evidence type="ECO:0000256" key="3">
    <source>
        <dbReference type="PROSITE-ProRule" id="PRU10007"/>
    </source>
</evidence>
<sequence>MKISKYFSRNQLLGLSRAGDVMVPGTDVSPSFSQTGCIDHVDRMAAYLTAEDLGGLRMLLAVFRYAPGWMIRLLMTTCANNDRFPGFLGSTLRTIEVGIKGMVMSLYYSNLTGEAYEGDKVFDIIGWDAKLVMSHEDAPPESKHPDIAYDHPDRSDVSGIVDRARKAQPDILSWGVKKRLEFITRLKAVIIDRQTEILDRIQADACKSRTDALTAEIFGTLDHLDYLEKNAVKMLADRKVPTPFALMGKKSKIYFEPMGTTLIISPWNYPFYQAIVPITLSFVVGNAVIYKPSSATPLKGLVEDLLAEAGFDPAWVQVVYGPGRELGRLLIDRRPDKIFFIGSQRAGRQIMAQAAEHLIPVELEMGGKDPMIVFEDADLERAAAGAVWGAFTNTGQSCTSVEKLYVQDSIYDQFKAILVGETQKLTQGTDSDGGSDIGPMTTQAQVEVIAEQIDDARKNGATLLTGGSWDGASPAIPPIVVEGSTEDMLINREETFGPVLPIFAFHHEADVIRRANGDEFGLSASVWSADLQRADRVARAIVTGNVSINNVMLTEGNHALPFGGAKKSGIGRYKGEFGFYCFANIKSVLVDKNSGKMEANWFPYTRRKFQLFTELTTHIYTPGIWSFIKAAVSGLKLEGYVKKQGKK</sequence>
<dbReference type="Pfam" id="PF00171">
    <property type="entry name" value="Aldedh"/>
    <property type="match status" value="1"/>
</dbReference>
<evidence type="ECO:0000313" key="7">
    <source>
        <dbReference type="Proteomes" id="UP000427906"/>
    </source>
</evidence>
<proteinExistence type="inferred from homology"/>
<organism evidence="6 7">
    <name type="scientific">Desulfosarcina alkanivorans</name>
    <dbReference type="NCBI Taxonomy" id="571177"/>
    <lineage>
        <taxon>Bacteria</taxon>
        <taxon>Pseudomonadati</taxon>
        <taxon>Thermodesulfobacteriota</taxon>
        <taxon>Desulfobacteria</taxon>
        <taxon>Desulfobacterales</taxon>
        <taxon>Desulfosarcinaceae</taxon>
        <taxon>Desulfosarcina</taxon>
    </lineage>
</organism>
<dbReference type="CDD" id="cd07099">
    <property type="entry name" value="ALDH_DDALDH"/>
    <property type="match status" value="1"/>
</dbReference>
<dbReference type="AlphaFoldDB" id="A0A5K7YIB3"/>
<dbReference type="Gene3D" id="3.40.309.10">
    <property type="entry name" value="Aldehyde Dehydrogenase, Chain A, domain 2"/>
    <property type="match status" value="1"/>
</dbReference>
<keyword evidence="2 4" id="KW-0560">Oxidoreductase</keyword>
<dbReference type="InterPro" id="IPR016161">
    <property type="entry name" value="Ald_DH/histidinol_DH"/>
</dbReference>
<reference evidence="6 7" key="1">
    <citation type="submission" date="2019-11" db="EMBL/GenBank/DDBJ databases">
        <title>Comparative genomics of hydrocarbon-degrading Desulfosarcina strains.</title>
        <authorList>
            <person name="Watanabe M."/>
            <person name="Kojima H."/>
            <person name="Fukui M."/>
        </authorList>
    </citation>
    <scope>NUCLEOTIDE SEQUENCE [LARGE SCALE GENOMIC DNA]</scope>
    <source>
        <strain evidence="6 7">PL12</strain>
    </source>
</reference>
<keyword evidence="7" id="KW-1185">Reference proteome</keyword>
<dbReference type="InterPro" id="IPR029510">
    <property type="entry name" value="Ald_DH_CS_GLU"/>
</dbReference>
<dbReference type="PANTHER" id="PTHR11699">
    <property type="entry name" value="ALDEHYDE DEHYDROGENASE-RELATED"/>
    <property type="match status" value="1"/>
</dbReference>
<dbReference type="InterPro" id="IPR016162">
    <property type="entry name" value="Ald_DH_N"/>
</dbReference>
<accession>A0A5K7YIB3</accession>